<organism evidence="9 10">
    <name type="scientific">Brettanomyces naardenensis</name>
    <name type="common">Yeast</name>
    <dbReference type="NCBI Taxonomy" id="13370"/>
    <lineage>
        <taxon>Eukaryota</taxon>
        <taxon>Fungi</taxon>
        <taxon>Dikarya</taxon>
        <taxon>Ascomycota</taxon>
        <taxon>Saccharomycotina</taxon>
        <taxon>Pichiomycetes</taxon>
        <taxon>Pichiales</taxon>
        <taxon>Pichiaceae</taxon>
        <taxon>Brettanomyces</taxon>
    </lineage>
</organism>
<feature type="compositionally biased region" description="Polar residues" evidence="6">
    <location>
        <begin position="796"/>
        <end position="835"/>
    </location>
</feature>
<feature type="region of interest" description="Disordered" evidence="6">
    <location>
        <begin position="785"/>
        <end position="861"/>
    </location>
</feature>
<keyword evidence="5" id="KW-0963">Cytoplasm</keyword>
<proteinExistence type="predicted"/>
<dbReference type="InterPro" id="IPR045258">
    <property type="entry name" value="ACAP1/2/3-like"/>
</dbReference>
<dbReference type="CDD" id="cd08204">
    <property type="entry name" value="ArfGap"/>
    <property type="match status" value="1"/>
</dbReference>
<dbReference type="CDD" id="cd00821">
    <property type="entry name" value="PH"/>
    <property type="match status" value="1"/>
</dbReference>
<dbReference type="GO" id="GO:0006891">
    <property type="term" value="P:intra-Golgi vesicle-mediated transport"/>
    <property type="evidence" value="ECO:0007669"/>
    <property type="project" value="TreeGrafter"/>
</dbReference>
<accession>A0A448YR81</accession>
<evidence type="ECO:0000313" key="9">
    <source>
        <dbReference type="EMBL" id="VEU23411.1"/>
    </source>
</evidence>
<name>A0A448YR81_BRENA</name>
<dbReference type="GO" id="GO:0005768">
    <property type="term" value="C:endosome"/>
    <property type="evidence" value="ECO:0007669"/>
    <property type="project" value="TreeGrafter"/>
</dbReference>
<evidence type="ECO:0000256" key="4">
    <source>
        <dbReference type="PROSITE-ProRule" id="PRU00288"/>
    </source>
</evidence>
<dbReference type="Proteomes" id="UP000290900">
    <property type="component" value="Unassembled WGS sequence"/>
</dbReference>
<dbReference type="Pfam" id="PF01412">
    <property type="entry name" value="ArfGap"/>
    <property type="match status" value="1"/>
</dbReference>
<dbReference type="SUPFAM" id="SSF103657">
    <property type="entry name" value="BAR/IMD domain-like"/>
    <property type="match status" value="1"/>
</dbReference>
<dbReference type="InterPro" id="IPR001849">
    <property type="entry name" value="PH_domain"/>
</dbReference>
<keyword evidence="10" id="KW-1185">Reference proteome</keyword>
<evidence type="ECO:0000256" key="6">
    <source>
        <dbReference type="SAM" id="MobiDB-lite"/>
    </source>
</evidence>
<dbReference type="SUPFAM" id="SSF50729">
    <property type="entry name" value="PH domain-like"/>
    <property type="match status" value="1"/>
</dbReference>
<dbReference type="GO" id="GO:0005096">
    <property type="term" value="F:GTPase activator activity"/>
    <property type="evidence" value="ECO:0007669"/>
    <property type="project" value="UniProtKB-KW"/>
</dbReference>
<sequence length="861" mass="96186">MDTVTKQLLGSANATNGSGLYCLEFMDEPGTQNQLHADFELLRIESGSQLELVQHENAGFLLKVPSNYNRLKVILTEDLSKSIDLLHYTIDDQSPQQVQSNPFWVSLAKVRLFTKFSLFNRTSKLPVATFEFYKVLQSVSVPATLALSAEKQEMSSGEKSSGLPTAFPAPRIAIDDESSSPFPVTLEDGPIFRQTLSEFEHKIPRILSDLTKASEVLESFENLSHQTVTIKVSLVRVLQSICVTSMPDTLKNSTAEDAMDSSLIDSLNSLVDDSYKNVVKAIRHKFSSRPVNLDTLANRKRIFEEESKKYYDWLSKLLGSGRTKDEKLLSKRKAFELSKIDYLDFLFDTMMTISLRFRSPNEAGKSFLDTYSFNQKRRKSFRSAVDRCSSLSQLKSQLATAMLPNPGETSGILFTQGGQGKSGWHKQWVVLKNGKLTEYMDWRKGASVRNSPIDISLCNIKSVDLDKRRNCFRLITSTGLERYFQAVDEEDRDSWVQSLFNAGQQIRFHRESGTNNSHVPVEKNLKGFSNNTLSASSAANLKSEIIRRVSSVSLVNLRTVQSVSESNLVCCECGCGDAVEWISLNLLVIFCIKCSSCHRSLGTSISKVRSLKLDSFDRESLSLLNHINNESSNSYYESLLSPEQKINASVSDEARLQFITSKYSKRVWFDYSKVPDPSSLLIHGIKGNIIREILKSIAAKVDVNMRLTKTDPDSNVSASIDFSVLEYALSHPSKSDADGHLVFESAELLILNGSDCGESPESHLDLTEEAKSYWKHKIEKLKGVKPFSSSSSSSSVQDSDTLKVSYSSQKRSQEALIQTSNRNGRQAHISPTTAEKLSKSKGGFKSPRGKINSLLRIKNKS</sequence>
<keyword evidence="3 5" id="KW-0862">Zinc</keyword>
<dbReference type="Gene3D" id="1.10.220.150">
    <property type="entry name" value="Arf GTPase activating protein"/>
    <property type="match status" value="1"/>
</dbReference>
<evidence type="ECO:0000256" key="1">
    <source>
        <dbReference type="ARBA" id="ARBA00022723"/>
    </source>
</evidence>
<dbReference type="PROSITE" id="PS50003">
    <property type="entry name" value="PH_DOMAIN"/>
    <property type="match status" value="1"/>
</dbReference>
<comment type="function">
    <text evidence="5">GTPase-activating protein for the ADP ribosylation factor family.</text>
</comment>
<dbReference type="GO" id="GO:0005802">
    <property type="term" value="C:trans-Golgi network"/>
    <property type="evidence" value="ECO:0007669"/>
    <property type="project" value="TreeGrafter"/>
</dbReference>
<keyword evidence="5" id="KW-0040">ANK repeat</keyword>
<evidence type="ECO:0000256" key="2">
    <source>
        <dbReference type="ARBA" id="ARBA00022771"/>
    </source>
</evidence>
<dbReference type="Gene3D" id="1.20.1270.60">
    <property type="entry name" value="Arfaptin homology (AH) domain/BAR domain"/>
    <property type="match status" value="1"/>
</dbReference>
<comment type="subcellular location">
    <subcellularLocation>
        <location evidence="5">Cytoplasm</location>
    </subcellularLocation>
</comment>
<keyword evidence="5" id="KW-0677">Repeat</keyword>
<gene>
    <name evidence="9" type="ORF">BRENAR_LOCUS4141</name>
</gene>
<dbReference type="Gene3D" id="2.30.29.30">
    <property type="entry name" value="Pleckstrin-homology domain (PH domain)/Phosphotyrosine-binding domain (PTB)"/>
    <property type="match status" value="1"/>
</dbReference>
<feature type="domain" description="PH" evidence="7">
    <location>
        <begin position="406"/>
        <end position="504"/>
    </location>
</feature>
<dbReference type="PANTHER" id="PTHR23180:SF160">
    <property type="entry name" value="ADP-RIBOSYLATION FACTOR GTPASE-ACTIVATING PROTEIN EFFECTOR PROTEIN 1"/>
    <property type="match status" value="1"/>
</dbReference>
<evidence type="ECO:0000259" key="7">
    <source>
        <dbReference type="PROSITE" id="PS50003"/>
    </source>
</evidence>
<dbReference type="SMART" id="SM00233">
    <property type="entry name" value="PH"/>
    <property type="match status" value="1"/>
</dbReference>
<dbReference type="Pfam" id="PF00169">
    <property type="entry name" value="PH"/>
    <property type="match status" value="1"/>
</dbReference>
<dbReference type="OrthoDB" id="10266696at2759"/>
<dbReference type="AlphaFoldDB" id="A0A448YR81"/>
<evidence type="ECO:0000259" key="8">
    <source>
        <dbReference type="PROSITE" id="PS50115"/>
    </source>
</evidence>
<keyword evidence="5" id="KW-0343">GTPase activation</keyword>
<dbReference type="InterPro" id="IPR038508">
    <property type="entry name" value="ArfGAP_dom_sf"/>
</dbReference>
<dbReference type="InParanoid" id="A0A448YR81"/>
<dbReference type="SMART" id="SM00105">
    <property type="entry name" value="ArfGap"/>
    <property type="match status" value="1"/>
</dbReference>
<dbReference type="InterPro" id="IPR037278">
    <property type="entry name" value="ARFGAP/RecO"/>
</dbReference>
<evidence type="ECO:0000313" key="10">
    <source>
        <dbReference type="Proteomes" id="UP000290900"/>
    </source>
</evidence>
<protein>
    <recommendedName>
        <fullName evidence="5">ADP-ribosylation factor GTPase-activating protein</fullName>
    </recommendedName>
</protein>
<feature type="domain" description="Arf-GAP" evidence="8">
    <location>
        <begin position="551"/>
        <end position="676"/>
    </location>
</feature>
<dbReference type="PANTHER" id="PTHR23180">
    <property type="entry name" value="CENTAURIN/ARF"/>
    <property type="match status" value="1"/>
</dbReference>
<reference evidence="9 10" key="1">
    <citation type="submission" date="2018-12" db="EMBL/GenBank/DDBJ databases">
        <authorList>
            <person name="Tiukova I."/>
            <person name="Dainat J."/>
        </authorList>
    </citation>
    <scope>NUCLEOTIDE SEQUENCE [LARGE SCALE GENOMIC DNA]</scope>
</reference>
<keyword evidence="1 5" id="KW-0479">Metal-binding</keyword>
<dbReference type="PROSITE" id="PS50115">
    <property type="entry name" value="ARFGAP"/>
    <property type="match status" value="1"/>
</dbReference>
<dbReference type="GO" id="GO:0008270">
    <property type="term" value="F:zinc ion binding"/>
    <property type="evidence" value="ECO:0007669"/>
    <property type="project" value="UniProtKB-KW"/>
</dbReference>
<dbReference type="InterPro" id="IPR011993">
    <property type="entry name" value="PH-like_dom_sf"/>
</dbReference>
<dbReference type="EMBL" id="CAACVR010000045">
    <property type="protein sequence ID" value="VEU23411.1"/>
    <property type="molecule type" value="Genomic_DNA"/>
</dbReference>
<evidence type="ECO:0000256" key="3">
    <source>
        <dbReference type="ARBA" id="ARBA00022833"/>
    </source>
</evidence>
<dbReference type="InterPro" id="IPR001164">
    <property type="entry name" value="ArfGAP_dom"/>
</dbReference>
<dbReference type="STRING" id="13370.A0A448YR81"/>
<evidence type="ECO:0000256" key="5">
    <source>
        <dbReference type="RuleBase" id="RU369028"/>
    </source>
</evidence>
<keyword evidence="2 4" id="KW-0863">Zinc-finger</keyword>
<dbReference type="InterPro" id="IPR027267">
    <property type="entry name" value="AH/BAR_dom_sf"/>
</dbReference>
<dbReference type="SUPFAM" id="SSF57863">
    <property type="entry name" value="ArfGap/RecO-like zinc finger"/>
    <property type="match status" value="1"/>
</dbReference>